<protein>
    <recommendedName>
        <fullName evidence="1">Alpha/beta hydrolase fold-3 domain-containing protein</fullName>
    </recommendedName>
</protein>
<dbReference type="GO" id="GO:0016787">
    <property type="term" value="F:hydrolase activity"/>
    <property type="evidence" value="ECO:0007669"/>
    <property type="project" value="InterPro"/>
</dbReference>
<dbReference type="InterPro" id="IPR029058">
    <property type="entry name" value="AB_hydrolase_fold"/>
</dbReference>
<dbReference type="InterPro" id="IPR013094">
    <property type="entry name" value="AB_hydrolase_3"/>
</dbReference>
<dbReference type="STRING" id="113226.A0A139IN03"/>
<name>A0A139IN03_9PEZI</name>
<dbReference type="AlphaFoldDB" id="A0A139IN03"/>
<evidence type="ECO:0000313" key="2">
    <source>
        <dbReference type="EMBL" id="KXT16040.1"/>
    </source>
</evidence>
<dbReference type="PANTHER" id="PTHR23024:SF643">
    <property type="entry name" value="AB HYDROLASE SUPERFAMILY PROTEIN B1A11.02"/>
    <property type="match status" value="1"/>
</dbReference>
<keyword evidence="3" id="KW-1185">Reference proteome</keyword>
<dbReference type="Pfam" id="PF07859">
    <property type="entry name" value="Abhydrolase_3"/>
    <property type="match status" value="1"/>
</dbReference>
<evidence type="ECO:0000313" key="3">
    <source>
        <dbReference type="Proteomes" id="UP000073492"/>
    </source>
</evidence>
<dbReference type="EMBL" id="LFZO01000045">
    <property type="protein sequence ID" value="KXT16040.1"/>
    <property type="molecule type" value="Genomic_DNA"/>
</dbReference>
<dbReference type="Gene3D" id="3.40.50.1820">
    <property type="entry name" value="alpha/beta hydrolase"/>
    <property type="match status" value="1"/>
</dbReference>
<feature type="domain" description="Alpha/beta hydrolase fold-3" evidence="1">
    <location>
        <begin position="77"/>
        <end position="280"/>
    </location>
</feature>
<sequence>MPPMSDPAQIAAMRPAMEKMQLGMPYQTTVDRTSVSEDTVDISFRDGTSLPAAFYKPSVQPASTGPLVALYHGEDSWCQRWLSSPRSHFCVSFGKAYNTVVVSVNYRLAPEHKFPRFIHDSWDALNWASTLGADPFKGFIVGGSSAGGNIAAVMFHLARDQKLSPPITGLSFVYPVVASQDAVPKELAHECTAHTQNANAPGMLNAETLAFMRKCYNPATSSGLYSVLNWETGQQDLPKFDVLVCGLDQLRDAGLLYVRELQKAGVGVKLDVYPGVPHSFDVIFPPMNQAEDLRKDRGEAFAWMLEGQ</sequence>
<proteinExistence type="predicted"/>
<evidence type="ECO:0000259" key="1">
    <source>
        <dbReference type="Pfam" id="PF07859"/>
    </source>
</evidence>
<dbReference type="InterPro" id="IPR050466">
    <property type="entry name" value="Carboxylest/Gibb_receptor"/>
</dbReference>
<gene>
    <name evidence="2" type="ORF">AC579_7099</name>
</gene>
<comment type="caution">
    <text evidence="2">The sequence shown here is derived from an EMBL/GenBank/DDBJ whole genome shotgun (WGS) entry which is preliminary data.</text>
</comment>
<dbReference type="OrthoDB" id="408631at2759"/>
<accession>A0A139IN03</accession>
<dbReference type="PANTHER" id="PTHR23024">
    <property type="entry name" value="ARYLACETAMIDE DEACETYLASE"/>
    <property type="match status" value="1"/>
</dbReference>
<organism evidence="2 3">
    <name type="scientific">Pseudocercospora musae</name>
    <dbReference type="NCBI Taxonomy" id="113226"/>
    <lineage>
        <taxon>Eukaryota</taxon>
        <taxon>Fungi</taxon>
        <taxon>Dikarya</taxon>
        <taxon>Ascomycota</taxon>
        <taxon>Pezizomycotina</taxon>
        <taxon>Dothideomycetes</taxon>
        <taxon>Dothideomycetidae</taxon>
        <taxon>Mycosphaerellales</taxon>
        <taxon>Mycosphaerellaceae</taxon>
        <taxon>Pseudocercospora</taxon>
    </lineage>
</organism>
<reference evidence="2 3" key="1">
    <citation type="submission" date="2015-07" db="EMBL/GenBank/DDBJ databases">
        <title>Comparative genomics of the Sigatoka disease complex on banana suggests a link between parallel evolutionary changes in Pseudocercospora fijiensis and Pseudocercospora eumusae and increased virulence on the banana host.</title>
        <authorList>
            <person name="Chang T.-C."/>
            <person name="Salvucci A."/>
            <person name="Crous P.W."/>
            <person name="Stergiopoulos I."/>
        </authorList>
    </citation>
    <scope>NUCLEOTIDE SEQUENCE [LARGE SCALE GENOMIC DNA]</scope>
    <source>
        <strain evidence="2 3">CBS 116634</strain>
    </source>
</reference>
<dbReference type="Proteomes" id="UP000073492">
    <property type="component" value="Unassembled WGS sequence"/>
</dbReference>
<dbReference type="SUPFAM" id="SSF53474">
    <property type="entry name" value="alpha/beta-Hydrolases"/>
    <property type="match status" value="1"/>
</dbReference>